<name>A0A8S8ZU90_SORMA</name>
<evidence type="ECO:0000313" key="2">
    <source>
        <dbReference type="EMBL" id="KAA8632540.1"/>
    </source>
</evidence>
<feature type="compositionally biased region" description="Low complexity" evidence="1">
    <location>
        <begin position="108"/>
        <end position="127"/>
    </location>
</feature>
<feature type="compositionally biased region" description="Basic and acidic residues" evidence="1">
    <location>
        <begin position="17"/>
        <end position="44"/>
    </location>
</feature>
<gene>
    <name evidence="2" type="ORF">SMACR_05721</name>
</gene>
<organism evidence="2 3">
    <name type="scientific">Sordaria macrospora</name>
    <dbReference type="NCBI Taxonomy" id="5147"/>
    <lineage>
        <taxon>Eukaryota</taxon>
        <taxon>Fungi</taxon>
        <taxon>Dikarya</taxon>
        <taxon>Ascomycota</taxon>
        <taxon>Pezizomycotina</taxon>
        <taxon>Sordariomycetes</taxon>
        <taxon>Sordariomycetidae</taxon>
        <taxon>Sordariales</taxon>
        <taxon>Sordariaceae</taxon>
        <taxon>Sordaria</taxon>
    </lineage>
</organism>
<feature type="compositionally biased region" description="Basic residues" evidence="1">
    <location>
        <begin position="1"/>
        <end position="10"/>
    </location>
</feature>
<comment type="caution">
    <text evidence="2">The sequence shown here is derived from an EMBL/GenBank/DDBJ whole genome shotgun (WGS) entry which is preliminary data.</text>
</comment>
<dbReference type="Proteomes" id="UP000433876">
    <property type="component" value="Unassembled WGS sequence"/>
</dbReference>
<dbReference type="OMA" id="PLQWQSN"/>
<feature type="region of interest" description="Disordered" evidence="1">
    <location>
        <begin position="1"/>
        <end position="44"/>
    </location>
</feature>
<feature type="region of interest" description="Disordered" evidence="1">
    <location>
        <begin position="97"/>
        <end position="146"/>
    </location>
</feature>
<dbReference type="VEuPathDB" id="FungiDB:SMAC_05721"/>
<reference evidence="2 3" key="1">
    <citation type="submission" date="2017-07" db="EMBL/GenBank/DDBJ databases">
        <title>Genome sequence of the Sordaria macrospora wild type strain R19027.</title>
        <authorList>
            <person name="Nowrousian M."/>
            <person name="Teichert I."/>
            <person name="Kueck U."/>
        </authorList>
    </citation>
    <scope>NUCLEOTIDE SEQUENCE [LARGE SCALE GENOMIC DNA]</scope>
    <source>
        <strain evidence="2 3">R19027</strain>
        <tissue evidence="2">Mycelium</tissue>
    </source>
</reference>
<accession>A0A8S8ZU90</accession>
<evidence type="ECO:0000256" key="1">
    <source>
        <dbReference type="SAM" id="MobiDB-lite"/>
    </source>
</evidence>
<proteinExistence type="predicted"/>
<dbReference type="AlphaFoldDB" id="A0A8S8ZU90"/>
<evidence type="ECO:0000313" key="3">
    <source>
        <dbReference type="Proteomes" id="UP000433876"/>
    </source>
</evidence>
<protein>
    <submittedName>
        <fullName evidence="2">Uncharacterized protein</fullName>
    </submittedName>
</protein>
<dbReference type="EMBL" id="NMPR01000053">
    <property type="protein sequence ID" value="KAA8632540.1"/>
    <property type="molecule type" value="Genomic_DNA"/>
</dbReference>
<sequence>MGSGCPHKRLHEAAQQSRREQLLREQEEQRRLETPAQAEQRRREEDIEAANSLILLRAGFGEFGLWGNVPGAVPGTLPLQWQRNYQSLPGARPVTFGPVDGSGSNHQSANPTTTTTTTNSAANIPNAGARNITGNGTGHSHSHLDSSAPARLDTLAAVAASSEPLRPAQETRPLQERTNGCKYLPLLSLYVAERKLTQVQ</sequence>